<keyword evidence="3" id="KW-0862">Zinc</keyword>
<keyword evidence="2 4" id="KW-0863">Zinc-finger</keyword>
<feature type="compositionally biased region" description="Low complexity" evidence="5">
    <location>
        <begin position="50"/>
        <end position="77"/>
    </location>
</feature>
<dbReference type="VEuPathDB" id="AmoebaDB:NAEGRDRAFT_45448"/>
<evidence type="ECO:0000256" key="4">
    <source>
        <dbReference type="PROSITE-ProRule" id="PRU00134"/>
    </source>
</evidence>
<dbReference type="SUPFAM" id="SSF144232">
    <property type="entry name" value="HIT/MYND zinc finger-like"/>
    <property type="match status" value="1"/>
</dbReference>
<dbReference type="EMBL" id="GG738846">
    <property type="protein sequence ID" value="EFC49929.1"/>
    <property type="molecule type" value="Genomic_DNA"/>
</dbReference>
<dbReference type="KEGG" id="ngr:NAEGRDRAFT_45448"/>
<sequence>MTNKKKPNHTNKTSSKPSTINITSSSTNSLNNSSQSVLSEDRSTNVSKASNISKSQNTTQSQNSQSRTSSSSSNDVNSILSKSTLSVESKKSIQVVPNNFQSSIKFAPVNEKLKEFLVTIGCYCYELFTEEFDILPEDTLFENLSTPQQLNMLTNFIVNYVCFDVNGSVMTRKFVKKLDKTIGESLVFDKEAYLNDAGDRLNSFITLRFLIAFLRGKLEMEIDMFGYKDSKPIKRGNDITVEDVMRVGTVFSAKERSAVKDVKKKMTKGEQDYAFTDFKDQFNSKHDHNKCFFKIFNSYFEDVPPEKRLCDEPEEVRFHFRKTIVNALKGVVPISKFNESLYRCQEMDVWLTVLEMIFNGFVTTFSSELFFFVETNFDPLEKGWMALVQFVNQNTKLFKKVYKPYMYHRDLNKLQYIFIDNDLFSGKMNEKAANFVGSVTDYNAQVSPKRDSQVYFSICIYLLIMVKNGLNINSRQERLRGFMETFKYHKENKLKFLNIHEPENIKVSNDLKPIVDHLPTCSYCRKTMETALKCSKCNSVFYCSTKCQTSDRPEHKHSCAALCEMMALSSAELKIFVKQK</sequence>
<proteinExistence type="predicted"/>
<dbReference type="InterPro" id="IPR002893">
    <property type="entry name" value="Znf_MYND"/>
</dbReference>
<feature type="domain" description="MYND-type" evidence="6">
    <location>
        <begin position="521"/>
        <end position="559"/>
    </location>
</feature>
<dbReference type="PROSITE" id="PS50865">
    <property type="entry name" value="ZF_MYND_2"/>
    <property type="match status" value="1"/>
</dbReference>
<accession>D2UZD4</accession>
<organism evidence="8">
    <name type="scientific">Naegleria gruberi</name>
    <name type="common">Amoeba</name>
    <dbReference type="NCBI Taxonomy" id="5762"/>
    <lineage>
        <taxon>Eukaryota</taxon>
        <taxon>Discoba</taxon>
        <taxon>Heterolobosea</taxon>
        <taxon>Tetramitia</taxon>
        <taxon>Eutetramitia</taxon>
        <taxon>Vahlkampfiidae</taxon>
        <taxon>Naegleria</taxon>
    </lineage>
</organism>
<dbReference type="RefSeq" id="XP_002682673.1">
    <property type="nucleotide sequence ID" value="XM_002682627.1"/>
</dbReference>
<dbReference type="OMA" id="IHEPENI"/>
<dbReference type="Proteomes" id="UP000006671">
    <property type="component" value="Unassembled WGS sequence"/>
</dbReference>
<dbReference type="GO" id="GO:0008270">
    <property type="term" value="F:zinc ion binding"/>
    <property type="evidence" value="ECO:0007669"/>
    <property type="project" value="UniProtKB-KW"/>
</dbReference>
<evidence type="ECO:0000313" key="8">
    <source>
        <dbReference type="Proteomes" id="UP000006671"/>
    </source>
</evidence>
<name>D2UZD4_NAEGR</name>
<dbReference type="GeneID" id="8863260"/>
<protein>
    <submittedName>
        <fullName evidence="7">Predicted protein</fullName>
    </submittedName>
</protein>
<dbReference type="Gene3D" id="6.10.140.2220">
    <property type="match status" value="1"/>
</dbReference>
<feature type="region of interest" description="Disordered" evidence="5">
    <location>
        <begin position="1"/>
        <end position="77"/>
    </location>
</feature>
<evidence type="ECO:0000256" key="5">
    <source>
        <dbReference type="SAM" id="MobiDB-lite"/>
    </source>
</evidence>
<dbReference type="OrthoDB" id="437457at2759"/>
<keyword evidence="8" id="KW-1185">Reference proteome</keyword>
<keyword evidence="1" id="KW-0479">Metal-binding</keyword>
<evidence type="ECO:0000256" key="3">
    <source>
        <dbReference type="ARBA" id="ARBA00022833"/>
    </source>
</evidence>
<feature type="compositionally biased region" description="Low complexity" evidence="5">
    <location>
        <begin position="10"/>
        <end position="38"/>
    </location>
</feature>
<evidence type="ECO:0000259" key="6">
    <source>
        <dbReference type="PROSITE" id="PS50865"/>
    </source>
</evidence>
<evidence type="ECO:0000256" key="2">
    <source>
        <dbReference type="ARBA" id="ARBA00022771"/>
    </source>
</evidence>
<dbReference type="AlphaFoldDB" id="D2UZD4"/>
<evidence type="ECO:0000256" key="1">
    <source>
        <dbReference type="ARBA" id="ARBA00022723"/>
    </source>
</evidence>
<dbReference type="InParanoid" id="D2UZD4"/>
<evidence type="ECO:0000313" key="7">
    <source>
        <dbReference type="EMBL" id="EFC49929.1"/>
    </source>
</evidence>
<dbReference type="Pfam" id="PF01753">
    <property type="entry name" value="zf-MYND"/>
    <property type="match status" value="1"/>
</dbReference>
<gene>
    <name evidence="7" type="ORF">NAEGRDRAFT_45448</name>
</gene>
<reference evidence="7 8" key="1">
    <citation type="journal article" date="2010" name="Cell">
        <title>The genome of Naegleria gruberi illuminates early eukaryotic versatility.</title>
        <authorList>
            <person name="Fritz-Laylin L.K."/>
            <person name="Prochnik S.E."/>
            <person name="Ginger M.L."/>
            <person name="Dacks J.B."/>
            <person name="Carpenter M.L."/>
            <person name="Field M.C."/>
            <person name="Kuo A."/>
            <person name="Paredez A."/>
            <person name="Chapman J."/>
            <person name="Pham J."/>
            <person name="Shu S."/>
            <person name="Neupane R."/>
            <person name="Cipriano M."/>
            <person name="Mancuso J."/>
            <person name="Tu H."/>
            <person name="Salamov A."/>
            <person name="Lindquist E."/>
            <person name="Shapiro H."/>
            <person name="Lucas S."/>
            <person name="Grigoriev I.V."/>
            <person name="Cande W.Z."/>
            <person name="Fulton C."/>
            <person name="Rokhsar D.S."/>
            <person name="Dawson S.C."/>
        </authorList>
    </citation>
    <scope>NUCLEOTIDE SEQUENCE [LARGE SCALE GENOMIC DNA]</scope>
    <source>
        <strain evidence="7 8">NEG-M</strain>
    </source>
</reference>